<evidence type="ECO:0000259" key="3">
    <source>
        <dbReference type="Pfam" id="PF07883"/>
    </source>
</evidence>
<dbReference type="RefSeq" id="WP_161437493.1">
    <property type="nucleotide sequence ID" value="NZ_WXYO01000011.1"/>
</dbReference>
<sequence>MKNARVFVFSLTLYSFCSLFAQDIKPKDPDARFFHLDTISSELISKDQRWVSFLKGENVLTGLYYLKAGDEDKQRPHDTDEVYYVLKGKASFTAGGKETEVSQGSVLFVKANVAHRFTNIEEDLQVLVFFDQ</sequence>
<evidence type="ECO:0000256" key="1">
    <source>
        <dbReference type="ARBA" id="ARBA00022723"/>
    </source>
</evidence>
<keyword evidence="1" id="KW-0479">Metal-binding</keyword>
<dbReference type="AlphaFoldDB" id="A0A6L9EI22"/>
<protein>
    <submittedName>
        <fullName evidence="4">Cupin domain-containing protein</fullName>
    </submittedName>
</protein>
<feature type="chain" id="PRO_5026777012" evidence="2">
    <location>
        <begin position="22"/>
        <end position="132"/>
    </location>
</feature>
<dbReference type="SUPFAM" id="SSF51182">
    <property type="entry name" value="RmlC-like cupins"/>
    <property type="match status" value="1"/>
</dbReference>
<dbReference type="Gene3D" id="2.60.120.10">
    <property type="entry name" value="Jelly Rolls"/>
    <property type="match status" value="1"/>
</dbReference>
<dbReference type="InterPro" id="IPR051610">
    <property type="entry name" value="GPI/OXD"/>
</dbReference>
<dbReference type="Proteomes" id="UP000475249">
    <property type="component" value="Unassembled WGS sequence"/>
</dbReference>
<accession>A0A6L9EI22</accession>
<evidence type="ECO:0000313" key="5">
    <source>
        <dbReference type="Proteomes" id="UP000475249"/>
    </source>
</evidence>
<dbReference type="PANTHER" id="PTHR35848:SF6">
    <property type="entry name" value="CUPIN TYPE-2 DOMAIN-CONTAINING PROTEIN"/>
    <property type="match status" value="1"/>
</dbReference>
<proteinExistence type="predicted"/>
<feature type="domain" description="Cupin type-2" evidence="3">
    <location>
        <begin position="64"/>
        <end position="128"/>
    </location>
</feature>
<dbReference type="Pfam" id="PF07883">
    <property type="entry name" value="Cupin_2"/>
    <property type="match status" value="1"/>
</dbReference>
<dbReference type="EMBL" id="WXYO01000011">
    <property type="protein sequence ID" value="NAS14444.1"/>
    <property type="molecule type" value="Genomic_DNA"/>
</dbReference>
<dbReference type="InterPro" id="IPR013096">
    <property type="entry name" value="Cupin_2"/>
</dbReference>
<dbReference type="InterPro" id="IPR014710">
    <property type="entry name" value="RmlC-like_jellyroll"/>
</dbReference>
<comment type="caution">
    <text evidence="4">The sequence shown here is derived from an EMBL/GenBank/DDBJ whole genome shotgun (WGS) entry which is preliminary data.</text>
</comment>
<reference evidence="4 5" key="1">
    <citation type="submission" date="2020-01" db="EMBL/GenBank/DDBJ databases">
        <title>Bacteria diversity of Porities sp.</title>
        <authorList>
            <person name="Wang G."/>
        </authorList>
    </citation>
    <scope>NUCLEOTIDE SEQUENCE [LARGE SCALE GENOMIC DNA]</scope>
    <source>
        <strain evidence="4 5">R33</strain>
    </source>
</reference>
<organism evidence="4 5">
    <name type="scientific">Poritiphilus flavus</name>
    <dbReference type="NCBI Taxonomy" id="2697053"/>
    <lineage>
        <taxon>Bacteria</taxon>
        <taxon>Pseudomonadati</taxon>
        <taxon>Bacteroidota</taxon>
        <taxon>Flavobacteriia</taxon>
        <taxon>Flavobacteriales</taxon>
        <taxon>Flavobacteriaceae</taxon>
        <taxon>Poritiphilus</taxon>
    </lineage>
</organism>
<dbReference type="GO" id="GO:0046872">
    <property type="term" value="F:metal ion binding"/>
    <property type="evidence" value="ECO:0007669"/>
    <property type="project" value="UniProtKB-KW"/>
</dbReference>
<keyword evidence="5" id="KW-1185">Reference proteome</keyword>
<dbReference type="InterPro" id="IPR011051">
    <property type="entry name" value="RmlC_Cupin_sf"/>
</dbReference>
<gene>
    <name evidence="4" type="ORF">GTQ38_20705</name>
</gene>
<feature type="signal peptide" evidence="2">
    <location>
        <begin position="1"/>
        <end position="21"/>
    </location>
</feature>
<name>A0A6L9EI22_9FLAO</name>
<dbReference type="PANTHER" id="PTHR35848">
    <property type="entry name" value="OXALATE-BINDING PROTEIN"/>
    <property type="match status" value="1"/>
</dbReference>
<evidence type="ECO:0000256" key="2">
    <source>
        <dbReference type="SAM" id="SignalP"/>
    </source>
</evidence>
<keyword evidence="2" id="KW-0732">Signal</keyword>
<evidence type="ECO:0000313" key="4">
    <source>
        <dbReference type="EMBL" id="NAS14444.1"/>
    </source>
</evidence>